<dbReference type="EMBL" id="MU005765">
    <property type="protein sequence ID" value="KAF2713054.1"/>
    <property type="molecule type" value="Genomic_DNA"/>
</dbReference>
<feature type="region of interest" description="Disordered" evidence="1">
    <location>
        <begin position="294"/>
        <end position="346"/>
    </location>
</feature>
<evidence type="ECO:0000256" key="1">
    <source>
        <dbReference type="SAM" id="MobiDB-lite"/>
    </source>
</evidence>
<keyword evidence="2" id="KW-0812">Transmembrane</keyword>
<feature type="compositionally biased region" description="Low complexity" evidence="1">
    <location>
        <begin position="187"/>
        <end position="201"/>
    </location>
</feature>
<proteinExistence type="predicted"/>
<feature type="compositionally biased region" description="Low complexity" evidence="1">
    <location>
        <begin position="294"/>
        <end position="305"/>
    </location>
</feature>
<organism evidence="3 4">
    <name type="scientific">Pleomassaria siparia CBS 279.74</name>
    <dbReference type="NCBI Taxonomy" id="1314801"/>
    <lineage>
        <taxon>Eukaryota</taxon>
        <taxon>Fungi</taxon>
        <taxon>Dikarya</taxon>
        <taxon>Ascomycota</taxon>
        <taxon>Pezizomycotina</taxon>
        <taxon>Dothideomycetes</taxon>
        <taxon>Pleosporomycetidae</taxon>
        <taxon>Pleosporales</taxon>
        <taxon>Pleomassariaceae</taxon>
        <taxon>Pleomassaria</taxon>
    </lineage>
</organism>
<evidence type="ECO:0000256" key="2">
    <source>
        <dbReference type="SAM" id="Phobius"/>
    </source>
</evidence>
<dbReference type="Proteomes" id="UP000799428">
    <property type="component" value="Unassembled WGS sequence"/>
</dbReference>
<accession>A0A6G1KJP1</accession>
<dbReference type="OrthoDB" id="5421784at2759"/>
<name>A0A6G1KJP1_9PLEO</name>
<keyword evidence="2" id="KW-1133">Transmembrane helix</keyword>
<dbReference type="AlphaFoldDB" id="A0A6G1KJP1"/>
<feature type="compositionally biased region" description="Polar residues" evidence="1">
    <location>
        <begin position="428"/>
        <end position="437"/>
    </location>
</feature>
<evidence type="ECO:0000313" key="4">
    <source>
        <dbReference type="Proteomes" id="UP000799428"/>
    </source>
</evidence>
<sequence length="443" mass="45070">MGRAHRMFHRRAAEKPSKILTVIVDVIATVDTNGSVIGLATSTPGLADISVQAVPTIVLPSVPAVPPFPSDLTVPAYPWSSGVPAAEPLASTSIPAPSSSPAPTLIAISESSSAFSSDLSSMLPSTFSFNSTISSTVSPSSLLATQNSSSFTSSSALLSSSQSSSQISYTSSDQPTSTSPSGGGVGAPESTAPAPGASSPANDTETESKESTPLATPQVVASVIGSLAGAALFLAILLFLIRRHKRKLGGAGVTRQITADDAADNQPMAASGQQMATRNSYVPPSTAAFFNRFSGASRSTAETSTTGGGERGFQRISGRKLPSAFSEGMTSEQFSREGKLSGSSFYQDDKGFYGGPGTKETGASSAAGAVAGAVAGERIITMPSPARTPTIHHPPPPFGQNRNGGSLLSPPHSPSPSIAPRSSLGRSHPSQDGSRNSKFTEDV</sequence>
<feature type="region of interest" description="Disordered" evidence="1">
    <location>
        <begin position="384"/>
        <end position="443"/>
    </location>
</feature>
<evidence type="ECO:0000313" key="3">
    <source>
        <dbReference type="EMBL" id="KAF2713054.1"/>
    </source>
</evidence>
<keyword evidence="2" id="KW-0472">Membrane</keyword>
<keyword evidence="4" id="KW-1185">Reference proteome</keyword>
<reference evidence="3" key="1">
    <citation type="journal article" date="2020" name="Stud. Mycol.">
        <title>101 Dothideomycetes genomes: a test case for predicting lifestyles and emergence of pathogens.</title>
        <authorList>
            <person name="Haridas S."/>
            <person name="Albert R."/>
            <person name="Binder M."/>
            <person name="Bloem J."/>
            <person name="Labutti K."/>
            <person name="Salamov A."/>
            <person name="Andreopoulos B."/>
            <person name="Baker S."/>
            <person name="Barry K."/>
            <person name="Bills G."/>
            <person name="Bluhm B."/>
            <person name="Cannon C."/>
            <person name="Castanera R."/>
            <person name="Culley D."/>
            <person name="Daum C."/>
            <person name="Ezra D."/>
            <person name="Gonzalez J."/>
            <person name="Henrissat B."/>
            <person name="Kuo A."/>
            <person name="Liang C."/>
            <person name="Lipzen A."/>
            <person name="Lutzoni F."/>
            <person name="Magnuson J."/>
            <person name="Mondo S."/>
            <person name="Nolan M."/>
            <person name="Ohm R."/>
            <person name="Pangilinan J."/>
            <person name="Park H.-J."/>
            <person name="Ramirez L."/>
            <person name="Alfaro M."/>
            <person name="Sun H."/>
            <person name="Tritt A."/>
            <person name="Yoshinaga Y."/>
            <person name="Zwiers L.-H."/>
            <person name="Turgeon B."/>
            <person name="Goodwin S."/>
            <person name="Spatafora J."/>
            <person name="Crous P."/>
            <person name="Grigoriev I."/>
        </authorList>
    </citation>
    <scope>NUCLEOTIDE SEQUENCE</scope>
    <source>
        <strain evidence="3">CBS 279.74</strain>
    </source>
</reference>
<protein>
    <submittedName>
        <fullName evidence="3">Uncharacterized protein</fullName>
    </submittedName>
</protein>
<feature type="compositionally biased region" description="Low complexity" evidence="1">
    <location>
        <begin position="406"/>
        <end position="424"/>
    </location>
</feature>
<gene>
    <name evidence="3" type="ORF">K504DRAFT_472534</name>
</gene>
<feature type="transmembrane region" description="Helical" evidence="2">
    <location>
        <begin position="219"/>
        <end position="241"/>
    </location>
</feature>
<feature type="region of interest" description="Disordered" evidence="1">
    <location>
        <begin position="165"/>
        <end position="214"/>
    </location>
</feature>
<feature type="compositionally biased region" description="Low complexity" evidence="1">
    <location>
        <begin position="165"/>
        <end position="180"/>
    </location>
</feature>